<keyword evidence="2" id="KW-1133">Transmembrane helix</keyword>
<evidence type="ECO:0000313" key="4">
    <source>
        <dbReference type="Proteomes" id="UP000219482"/>
    </source>
</evidence>
<keyword evidence="2" id="KW-0812">Transmembrane</keyword>
<feature type="transmembrane region" description="Helical" evidence="2">
    <location>
        <begin position="214"/>
        <end position="233"/>
    </location>
</feature>
<dbReference type="Proteomes" id="UP000219482">
    <property type="component" value="Unassembled WGS sequence"/>
</dbReference>
<feature type="transmembrane region" description="Helical" evidence="2">
    <location>
        <begin position="38"/>
        <end position="58"/>
    </location>
</feature>
<feature type="transmembrane region" description="Helical" evidence="2">
    <location>
        <begin position="192"/>
        <end position="208"/>
    </location>
</feature>
<dbReference type="AlphaFoldDB" id="A0A286H561"/>
<evidence type="ECO:0000256" key="2">
    <source>
        <dbReference type="SAM" id="Phobius"/>
    </source>
</evidence>
<evidence type="ECO:0000256" key="1">
    <source>
        <dbReference type="SAM" id="MobiDB-lite"/>
    </source>
</evidence>
<keyword evidence="4" id="KW-1185">Reference proteome</keyword>
<feature type="transmembrane region" description="Helical" evidence="2">
    <location>
        <begin position="345"/>
        <end position="367"/>
    </location>
</feature>
<dbReference type="RefSeq" id="WP_097185559.1">
    <property type="nucleotide sequence ID" value="NZ_OCNK01000005.1"/>
</dbReference>
<organism evidence="3 4">
    <name type="scientific">Blastococcus haudaquaticus</name>
    <dbReference type="NCBI Taxonomy" id="1938745"/>
    <lineage>
        <taxon>Bacteria</taxon>
        <taxon>Bacillati</taxon>
        <taxon>Actinomycetota</taxon>
        <taxon>Actinomycetes</taxon>
        <taxon>Geodermatophilales</taxon>
        <taxon>Geodermatophilaceae</taxon>
        <taxon>Blastococcus</taxon>
    </lineage>
</organism>
<evidence type="ECO:0008006" key="5">
    <source>
        <dbReference type="Google" id="ProtNLM"/>
    </source>
</evidence>
<gene>
    <name evidence="3" type="ORF">SAMN06272739_3867</name>
</gene>
<feature type="transmembrane region" description="Helical" evidence="2">
    <location>
        <begin position="418"/>
        <end position="437"/>
    </location>
</feature>
<accession>A0A286H561</accession>
<sequence length="624" mass="65468">MTEVVEAPTAPHVVAETQGSTRSPEPRPRRRLSPSHRVQLAAAVLIVGQLLVRGWIALAGALSQDDLVVAGRSARLPLFSAEFLFPDADRFAPLADLLTAALTRMAPLEYWPMAAALVVLQALALLAVLRLLRLLLGDRPVLLLPLALYLFSPLSLAAFDNWSAAVTAVPFQAGLAWVCGDALALHRTGRRIRYAVSGTLAFGIALSFGEQAVVIPAVAAIPVVAFTVLAVVLRQSGETTPVLATARRGLWLWIGLAATSAALVWRSGSAVLPRTVPDDQSGTLATAVDAVGTTLTDGILPALLGGPLFWRDFGTWADPPTALVAAAVVVVAVAGWLARRREGGGLVWLLLAGYILLSVLVLVVGRLTSGATAEFALDLRSFADIALVTAIAVALLVRAPVRDGTRTGFLDRTERRDAAVLLTIFFVGLSLWSTASYDQTRNTQPARDYLATAQRSLLTAEAPVLDHAVASSVVWGLSAPYNRVSWVFAPAGVRTSASTDDPKVLGAGGHLVDARVAGGYASVPGPEPACGHRVRPLGTTDVPLADPAGEADWTVQLNYLAGSDGWILVSLGSGEGEVAPVRKGVNAVYLSLRGEGDRLRVSGETPGMALCIDRAMVGVLEAAD</sequence>
<evidence type="ECO:0000313" key="3">
    <source>
        <dbReference type="EMBL" id="SOE02907.1"/>
    </source>
</evidence>
<feature type="transmembrane region" description="Helical" evidence="2">
    <location>
        <begin position="165"/>
        <end position="185"/>
    </location>
</feature>
<dbReference type="EMBL" id="OCNK01000005">
    <property type="protein sequence ID" value="SOE02907.1"/>
    <property type="molecule type" value="Genomic_DNA"/>
</dbReference>
<protein>
    <recommendedName>
        <fullName evidence="5">4-amino-4-deoxy-L-arabinose transferase</fullName>
    </recommendedName>
</protein>
<keyword evidence="2" id="KW-0472">Membrane</keyword>
<feature type="transmembrane region" description="Helical" evidence="2">
    <location>
        <begin position="320"/>
        <end position="338"/>
    </location>
</feature>
<proteinExistence type="predicted"/>
<feature type="transmembrane region" description="Helical" evidence="2">
    <location>
        <begin position="245"/>
        <end position="265"/>
    </location>
</feature>
<reference evidence="4" key="1">
    <citation type="submission" date="2017-09" db="EMBL/GenBank/DDBJ databases">
        <authorList>
            <person name="Varghese N."/>
            <person name="Submissions S."/>
        </authorList>
    </citation>
    <scope>NUCLEOTIDE SEQUENCE [LARGE SCALE GENOMIC DNA]</scope>
    <source>
        <strain evidence="4">DSM 44270</strain>
    </source>
</reference>
<feature type="transmembrane region" description="Helical" evidence="2">
    <location>
        <begin position="110"/>
        <end position="129"/>
    </location>
</feature>
<feature type="transmembrane region" description="Helical" evidence="2">
    <location>
        <begin position="379"/>
        <end position="397"/>
    </location>
</feature>
<dbReference type="OrthoDB" id="3778510at2"/>
<name>A0A286H561_9ACTN</name>
<feature type="transmembrane region" description="Helical" evidence="2">
    <location>
        <begin position="141"/>
        <end position="159"/>
    </location>
</feature>
<feature type="region of interest" description="Disordered" evidence="1">
    <location>
        <begin position="1"/>
        <end position="32"/>
    </location>
</feature>